<sequence>MSQTTPSSDLEASVVVDATPATVWALVSDLPRMAEFSDQVVRTFVPGGVRLGASMINVNHQGWKVWPTTAKVVRFDPQHEIAFRVRENRTIWSFRIVPGPDGTRLVHRRETPDGISNLSRTLTRTVLGGVPKFTEELRTGMQATLGRIKATAERS</sequence>
<evidence type="ECO:0000313" key="2">
    <source>
        <dbReference type="Proteomes" id="UP001268542"/>
    </source>
</evidence>
<dbReference type="SUPFAM" id="SSF55961">
    <property type="entry name" value="Bet v1-like"/>
    <property type="match status" value="1"/>
</dbReference>
<reference evidence="1 2" key="1">
    <citation type="submission" date="2023-08" db="EMBL/GenBank/DDBJ databases">
        <title>Nocardioides seae sp. nov., a bacterium isolated from a soil.</title>
        <authorList>
            <person name="Wang X."/>
        </authorList>
    </citation>
    <scope>NUCLEOTIDE SEQUENCE [LARGE SCALE GENOMIC DNA]</scope>
    <source>
        <strain evidence="1 2">YZH12</strain>
    </source>
</reference>
<gene>
    <name evidence="1" type="ORF">RDV89_07735</name>
</gene>
<dbReference type="Proteomes" id="UP001268542">
    <property type="component" value="Unassembled WGS sequence"/>
</dbReference>
<dbReference type="InterPro" id="IPR023393">
    <property type="entry name" value="START-like_dom_sf"/>
</dbReference>
<dbReference type="CDD" id="cd07812">
    <property type="entry name" value="SRPBCC"/>
    <property type="match status" value="1"/>
</dbReference>
<dbReference type="InterPro" id="IPR019587">
    <property type="entry name" value="Polyketide_cyclase/dehydratase"/>
</dbReference>
<dbReference type="Pfam" id="PF10604">
    <property type="entry name" value="Polyketide_cyc2"/>
    <property type="match status" value="1"/>
</dbReference>
<proteinExistence type="predicted"/>
<comment type="caution">
    <text evidence="1">The sequence shown here is derived from an EMBL/GenBank/DDBJ whole genome shotgun (WGS) entry which is preliminary data.</text>
</comment>
<protein>
    <submittedName>
        <fullName evidence="1">SRPBCC family protein</fullName>
    </submittedName>
</protein>
<evidence type="ECO:0000313" key="1">
    <source>
        <dbReference type="EMBL" id="MDT9592955.1"/>
    </source>
</evidence>
<name>A0ABU3PUQ3_9ACTN</name>
<organism evidence="1 2">
    <name type="scientific">Nocardioides imazamoxiresistens</name>
    <dbReference type="NCBI Taxonomy" id="3231893"/>
    <lineage>
        <taxon>Bacteria</taxon>
        <taxon>Bacillati</taxon>
        <taxon>Actinomycetota</taxon>
        <taxon>Actinomycetes</taxon>
        <taxon>Propionibacteriales</taxon>
        <taxon>Nocardioidaceae</taxon>
        <taxon>Nocardioides</taxon>
    </lineage>
</organism>
<keyword evidence="2" id="KW-1185">Reference proteome</keyword>
<dbReference type="EMBL" id="JAVYII010000003">
    <property type="protein sequence ID" value="MDT9592955.1"/>
    <property type="molecule type" value="Genomic_DNA"/>
</dbReference>
<accession>A0ABU3PUQ3</accession>
<dbReference type="RefSeq" id="WP_315732386.1">
    <property type="nucleotide sequence ID" value="NZ_JAVYII010000003.1"/>
</dbReference>
<dbReference type="Gene3D" id="3.30.530.20">
    <property type="match status" value="1"/>
</dbReference>